<comment type="catalytic activity">
    <reaction evidence="5 6">
        <text>[protein]-L-glutamate 5-O-methyl ester + H2O = L-glutamyl-[protein] + methanol + H(+)</text>
        <dbReference type="Rhea" id="RHEA:23236"/>
        <dbReference type="Rhea" id="RHEA-COMP:10208"/>
        <dbReference type="Rhea" id="RHEA-COMP:10311"/>
        <dbReference type="ChEBI" id="CHEBI:15377"/>
        <dbReference type="ChEBI" id="CHEBI:15378"/>
        <dbReference type="ChEBI" id="CHEBI:17790"/>
        <dbReference type="ChEBI" id="CHEBI:29973"/>
        <dbReference type="ChEBI" id="CHEBI:82795"/>
        <dbReference type="EC" id="3.1.1.61"/>
    </reaction>
</comment>
<protein>
    <recommendedName>
        <fullName evidence="6">Protein-glutamate methylesterase/protein-glutamine glutaminase</fullName>
        <ecNumber evidence="6">3.1.1.61</ecNumber>
        <ecNumber evidence="6">3.5.1.44</ecNumber>
    </recommendedName>
</protein>
<dbReference type="PROSITE" id="PS50122">
    <property type="entry name" value="CHEB"/>
    <property type="match status" value="1"/>
</dbReference>
<comment type="similarity">
    <text evidence="6">Belongs to the CheB family.</text>
</comment>
<comment type="PTM">
    <text evidence="6">Phosphorylated by CheA. Phosphorylation of the N-terminal regulatory domain activates the methylesterase activity.</text>
</comment>
<comment type="function">
    <text evidence="6">Involved in chemotaxis. Part of a chemotaxis signal transduction system that modulates chemotaxis in response to various stimuli. Catalyzes the demethylation of specific methylglutamate residues introduced into the chemoreceptors (methyl-accepting chemotaxis proteins or MCP) by CheR. Also mediates the irreversible deamidation of specific glutamine residues to glutamic acid.</text>
</comment>
<dbReference type="RefSeq" id="WP_136771269.1">
    <property type="nucleotide sequence ID" value="NZ_CP156074.1"/>
</dbReference>
<evidence type="ECO:0000256" key="5">
    <source>
        <dbReference type="ARBA" id="ARBA00048267"/>
    </source>
</evidence>
<feature type="domain" description="Response regulatory" evidence="9">
    <location>
        <begin position="8"/>
        <end position="124"/>
    </location>
</feature>
<keyword evidence="4 6" id="KW-0378">Hydrolase</keyword>
<comment type="subcellular location">
    <subcellularLocation>
        <location evidence="6">Cytoplasm</location>
    </subcellularLocation>
</comment>
<feature type="domain" description="CheB-type methylesterase" evidence="10">
    <location>
        <begin position="167"/>
        <end position="358"/>
    </location>
</feature>
<dbReference type="EMBL" id="SUMF01000001">
    <property type="protein sequence ID" value="TJZ78753.1"/>
    <property type="molecule type" value="Genomic_DNA"/>
</dbReference>
<feature type="active site" evidence="6 7">
    <location>
        <position position="177"/>
    </location>
</feature>
<comment type="domain">
    <text evidence="6">Contains a C-terminal catalytic domain, and an N-terminal region which modulates catalytic activity.</text>
</comment>
<dbReference type="PIRSF" id="PIRSF000876">
    <property type="entry name" value="RR_chemtxs_CheB"/>
    <property type="match status" value="1"/>
</dbReference>
<dbReference type="Proteomes" id="UP000310016">
    <property type="component" value="Unassembled WGS sequence"/>
</dbReference>
<dbReference type="Gene3D" id="3.40.50.180">
    <property type="entry name" value="Methylesterase CheB, C-terminal domain"/>
    <property type="match status" value="1"/>
</dbReference>
<dbReference type="SUPFAM" id="SSF52738">
    <property type="entry name" value="Methylesterase CheB, C-terminal domain"/>
    <property type="match status" value="1"/>
</dbReference>
<evidence type="ECO:0000256" key="7">
    <source>
        <dbReference type="PROSITE-ProRule" id="PRU00050"/>
    </source>
</evidence>
<evidence type="ECO:0000259" key="10">
    <source>
        <dbReference type="PROSITE" id="PS50122"/>
    </source>
</evidence>
<dbReference type="GO" id="GO:0032259">
    <property type="term" value="P:methylation"/>
    <property type="evidence" value="ECO:0007669"/>
    <property type="project" value="UniProtKB-KW"/>
</dbReference>
<dbReference type="EC" id="3.1.1.61" evidence="6"/>
<accession>A0A4U0QBI5</accession>
<dbReference type="NCBIfam" id="NF001965">
    <property type="entry name" value="PRK00742.1"/>
    <property type="match status" value="1"/>
</dbReference>
<evidence type="ECO:0000256" key="6">
    <source>
        <dbReference type="HAMAP-Rule" id="MF_00099"/>
    </source>
</evidence>
<dbReference type="PANTHER" id="PTHR42872">
    <property type="entry name" value="PROTEIN-GLUTAMATE METHYLESTERASE/PROTEIN-GLUTAMINE GLUTAMINASE"/>
    <property type="match status" value="1"/>
</dbReference>
<dbReference type="GO" id="GO:0005737">
    <property type="term" value="C:cytoplasm"/>
    <property type="evidence" value="ECO:0007669"/>
    <property type="project" value="UniProtKB-SubCell"/>
</dbReference>
<dbReference type="InterPro" id="IPR001789">
    <property type="entry name" value="Sig_transdc_resp-reg_receiver"/>
</dbReference>
<evidence type="ECO:0000259" key="9">
    <source>
        <dbReference type="PROSITE" id="PS50110"/>
    </source>
</evidence>
<comment type="catalytic activity">
    <reaction evidence="6">
        <text>L-glutaminyl-[protein] + H2O = L-glutamyl-[protein] + NH4(+)</text>
        <dbReference type="Rhea" id="RHEA:16441"/>
        <dbReference type="Rhea" id="RHEA-COMP:10207"/>
        <dbReference type="Rhea" id="RHEA-COMP:10208"/>
        <dbReference type="ChEBI" id="CHEBI:15377"/>
        <dbReference type="ChEBI" id="CHEBI:28938"/>
        <dbReference type="ChEBI" id="CHEBI:29973"/>
        <dbReference type="ChEBI" id="CHEBI:30011"/>
        <dbReference type="EC" id="3.5.1.44"/>
    </reaction>
</comment>
<dbReference type="CDD" id="cd17541">
    <property type="entry name" value="REC_CheB-like"/>
    <property type="match status" value="1"/>
</dbReference>
<keyword evidence="11" id="KW-0808">Transferase</keyword>
<evidence type="ECO:0000313" key="11">
    <source>
        <dbReference type="EMBL" id="TJZ78753.1"/>
    </source>
</evidence>
<evidence type="ECO:0000256" key="3">
    <source>
        <dbReference type="ARBA" id="ARBA00022553"/>
    </source>
</evidence>
<gene>
    <name evidence="6 11" type="primary">cheB</name>
    <name evidence="11" type="ORF">FAZ21_00220</name>
</gene>
<dbReference type="Pfam" id="PF01339">
    <property type="entry name" value="CheB_methylest"/>
    <property type="match status" value="1"/>
</dbReference>
<evidence type="ECO:0000256" key="8">
    <source>
        <dbReference type="PROSITE-ProRule" id="PRU00169"/>
    </source>
</evidence>
<dbReference type="SMART" id="SM00448">
    <property type="entry name" value="REC"/>
    <property type="match status" value="1"/>
</dbReference>
<evidence type="ECO:0000256" key="2">
    <source>
        <dbReference type="ARBA" id="ARBA00022500"/>
    </source>
</evidence>
<dbReference type="GO" id="GO:0008984">
    <property type="term" value="F:protein-glutamate methylesterase activity"/>
    <property type="evidence" value="ECO:0007669"/>
    <property type="project" value="UniProtKB-UniRule"/>
</dbReference>
<sequence length="361" mass="38025">MRSLSPIRLLIVDDSALMRRHLARLFEAEGDFEVMTCPDGASALQAVPRFRPDVLSLDVTMPGLDGLSVLARLMVEHPLPVVMVSTLTGHGTLATLEALAMGAVDCIAKPRLAPLTDDAEAALAAANIEIVEKIRAAARATMRPAPVVVAPRGPARPPVMEKGEAGPLPGLVLIGVSTGGPRTLERILPLLPADFPWPVVVCQHMPAAFTGAFAARLDKLCPLRVREVAAPTPLAPGIHVARGDADLVLAQRGDTIVAMPRPTQPDYHWHPAIDGMVRSAMNCLPPQRLIGVLLTGMGDDGATAMRQLRSQGGRTVAESAESAVVFGMPQALIAADGASVVLAADQIAHQLQQWACAPIVQ</sequence>
<organism evidence="11 12">
    <name type="scientific">Chitiniphilus eburneus</name>
    <dbReference type="NCBI Taxonomy" id="2571148"/>
    <lineage>
        <taxon>Bacteria</taxon>
        <taxon>Pseudomonadati</taxon>
        <taxon>Pseudomonadota</taxon>
        <taxon>Betaproteobacteria</taxon>
        <taxon>Neisseriales</taxon>
        <taxon>Chitinibacteraceae</taxon>
        <taxon>Chitiniphilus</taxon>
    </lineage>
</organism>
<keyword evidence="12" id="KW-1185">Reference proteome</keyword>
<name>A0A4U0QBI5_9NEIS</name>
<dbReference type="GO" id="GO:0050568">
    <property type="term" value="F:protein-glutamine glutaminase activity"/>
    <property type="evidence" value="ECO:0007669"/>
    <property type="project" value="UniProtKB-UniRule"/>
</dbReference>
<dbReference type="InterPro" id="IPR035909">
    <property type="entry name" value="CheB_C"/>
</dbReference>
<dbReference type="GO" id="GO:0008168">
    <property type="term" value="F:methyltransferase activity"/>
    <property type="evidence" value="ECO:0007669"/>
    <property type="project" value="UniProtKB-KW"/>
</dbReference>
<dbReference type="HAMAP" id="MF_00099">
    <property type="entry name" value="CheB_chemtxs"/>
    <property type="match status" value="1"/>
</dbReference>
<feature type="modified residue" description="4-aspartylphosphate" evidence="6 8">
    <location>
        <position position="58"/>
    </location>
</feature>
<keyword evidence="1 6" id="KW-0963">Cytoplasm</keyword>
<dbReference type="AlphaFoldDB" id="A0A4U0QBI5"/>
<feature type="active site" evidence="6 7">
    <location>
        <position position="204"/>
    </location>
</feature>
<dbReference type="GO" id="GO:0006935">
    <property type="term" value="P:chemotaxis"/>
    <property type="evidence" value="ECO:0007669"/>
    <property type="project" value="UniProtKB-UniRule"/>
</dbReference>
<dbReference type="InterPro" id="IPR000673">
    <property type="entry name" value="Sig_transdc_resp-reg_Me-estase"/>
</dbReference>
<dbReference type="Pfam" id="PF00072">
    <property type="entry name" value="Response_reg"/>
    <property type="match status" value="1"/>
</dbReference>
<evidence type="ECO:0000256" key="4">
    <source>
        <dbReference type="ARBA" id="ARBA00022801"/>
    </source>
</evidence>
<dbReference type="Gene3D" id="3.40.50.2300">
    <property type="match status" value="1"/>
</dbReference>
<evidence type="ECO:0000313" key="12">
    <source>
        <dbReference type="Proteomes" id="UP000310016"/>
    </source>
</evidence>
<evidence type="ECO:0000256" key="1">
    <source>
        <dbReference type="ARBA" id="ARBA00022490"/>
    </source>
</evidence>
<dbReference type="OrthoDB" id="9801101at2"/>
<dbReference type="SUPFAM" id="SSF52172">
    <property type="entry name" value="CheY-like"/>
    <property type="match status" value="1"/>
</dbReference>
<keyword evidence="3 6" id="KW-0597">Phosphoprotein</keyword>
<dbReference type="EC" id="3.5.1.44" evidence="6"/>
<dbReference type="PROSITE" id="PS50110">
    <property type="entry name" value="RESPONSE_REGULATORY"/>
    <property type="match status" value="1"/>
</dbReference>
<dbReference type="CDD" id="cd16432">
    <property type="entry name" value="CheB_Rec"/>
    <property type="match status" value="1"/>
</dbReference>
<comment type="caution">
    <text evidence="11">The sequence shown here is derived from an EMBL/GenBank/DDBJ whole genome shotgun (WGS) entry which is preliminary data.</text>
</comment>
<feature type="active site" evidence="6 7">
    <location>
        <position position="300"/>
    </location>
</feature>
<reference evidence="11 12" key="1">
    <citation type="submission" date="2019-04" db="EMBL/GenBank/DDBJ databases">
        <title>Chitiniphilus eburnea sp. nov., a novel chitinolytic bacterium isolated from aquaculture sludge.</title>
        <authorList>
            <person name="Sheng M."/>
        </authorList>
    </citation>
    <scope>NUCLEOTIDE SEQUENCE [LARGE SCALE GENOMIC DNA]</scope>
    <source>
        <strain evidence="11 12">HX-2-15</strain>
    </source>
</reference>
<dbReference type="PANTHER" id="PTHR42872:SF6">
    <property type="entry name" value="PROTEIN-GLUTAMATE METHYLESTERASE_PROTEIN-GLUTAMINE GLUTAMINASE"/>
    <property type="match status" value="1"/>
</dbReference>
<keyword evidence="2 6" id="KW-0145">Chemotaxis</keyword>
<dbReference type="InterPro" id="IPR008248">
    <property type="entry name" value="CheB-like"/>
</dbReference>
<dbReference type="GO" id="GO:0000156">
    <property type="term" value="F:phosphorelay response regulator activity"/>
    <property type="evidence" value="ECO:0007669"/>
    <property type="project" value="InterPro"/>
</dbReference>
<proteinExistence type="inferred from homology"/>
<keyword evidence="11" id="KW-0489">Methyltransferase</keyword>
<dbReference type="InterPro" id="IPR011006">
    <property type="entry name" value="CheY-like_superfamily"/>
</dbReference>